<evidence type="ECO:0000256" key="1">
    <source>
        <dbReference type="SAM" id="MobiDB-lite"/>
    </source>
</evidence>
<evidence type="ECO:0000313" key="2">
    <source>
        <dbReference type="EMBL" id="JAS35207.1"/>
    </source>
</evidence>
<protein>
    <submittedName>
        <fullName evidence="2">Uncharacterized protein</fullName>
    </submittedName>
</protein>
<feature type="compositionally biased region" description="Low complexity" evidence="1">
    <location>
        <begin position="137"/>
        <end position="152"/>
    </location>
</feature>
<sequence>LADFGLSLSTETISGRKSSDDSLAKFQVKRPGMFNVPPQRSFDDYDSPYSESDDTLAKPVQKRNQHSFYSAQSPTGTLAMKKIHDRSKFNRPGSKFTPYYSAPTPVSHEHRDVSELLEKRSNSKSIARSKCYSYYSLARSPPSDGSSSSLDNPEPPTTPNTIPRVSKRRRHVP</sequence>
<gene>
    <name evidence="2" type="ORF">g.2832</name>
</gene>
<reference evidence="2" key="1">
    <citation type="submission" date="2015-12" db="EMBL/GenBank/DDBJ databases">
        <title>De novo transcriptome assembly of four potential Pierce s Disease insect vectors from Arizona vineyards.</title>
        <authorList>
            <person name="Tassone E.E."/>
        </authorList>
    </citation>
    <scope>NUCLEOTIDE SEQUENCE</scope>
</reference>
<feature type="region of interest" description="Disordered" evidence="1">
    <location>
        <begin position="30"/>
        <end position="111"/>
    </location>
</feature>
<feature type="compositionally biased region" description="Polar residues" evidence="1">
    <location>
        <begin position="66"/>
        <end position="76"/>
    </location>
</feature>
<dbReference type="AlphaFoldDB" id="A0A1B6EBD1"/>
<accession>A0A1B6EBD1</accession>
<proteinExistence type="predicted"/>
<name>A0A1B6EBD1_9HEMI</name>
<feature type="region of interest" description="Disordered" evidence="1">
    <location>
        <begin position="137"/>
        <end position="173"/>
    </location>
</feature>
<dbReference type="EMBL" id="GEDC01002091">
    <property type="protein sequence ID" value="JAS35207.1"/>
    <property type="molecule type" value="Transcribed_RNA"/>
</dbReference>
<organism evidence="2">
    <name type="scientific">Clastoptera arizonana</name>
    <name type="common">Arizona spittle bug</name>
    <dbReference type="NCBI Taxonomy" id="38151"/>
    <lineage>
        <taxon>Eukaryota</taxon>
        <taxon>Metazoa</taxon>
        <taxon>Ecdysozoa</taxon>
        <taxon>Arthropoda</taxon>
        <taxon>Hexapoda</taxon>
        <taxon>Insecta</taxon>
        <taxon>Pterygota</taxon>
        <taxon>Neoptera</taxon>
        <taxon>Paraneoptera</taxon>
        <taxon>Hemiptera</taxon>
        <taxon>Auchenorrhyncha</taxon>
        <taxon>Cercopoidea</taxon>
        <taxon>Clastopteridae</taxon>
        <taxon>Clastoptera</taxon>
    </lineage>
</organism>
<feature type="non-terminal residue" evidence="2">
    <location>
        <position position="173"/>
    </location>
</feature>
<feature type="non-terminal residue" evidence="2">
    <location>
        <position position="1"/>
    </location>
</feature>